<accession>A0ABD1DCI5</accession>
<proteinExistence type="predicted"/>
<feature type="compositionally biased region" description="Polar residues" evidence="1">
    <location>
        <begin position="247"/>
        <end position="257"/>
    </location>
</feature>
<feature type="compositionally biased region" description="Low complexity" evidence="1">
    <location>
        <begin position="203"/>
        <end position="215"/>
    </location>
</feature>
<feature type="region of interest" description="Disordered" evidence="1">
    <location>
        <begin position="91"/>
        <end position="228"/>
    </location>
</feature>
<dbReference type="EMBL" id="JBEHCU010006366">
    <property type="protein sequence ID" value="KAL1397262.1"/>
    <property type="molecule type" value="Genomic_DNA"/>
</dbReference>
<feature type="compositionally biased region" description="Low complexity" evidence="1">
    <location>
        <begin position="299"/>
        <end position="316"/>
    </location>
</feature>
<feature type="compositionally biased region" description="Gly residues" evidence="1">
    <location>
        <begin position="136"/>
        <end position="158"/>
    </location>
</feature>
<name>A0ABD1DCI5_CULPP</name>
<evidence type="ECO:0000313" key="3">
    <source>
        <dbReference type="Proteomes" id="UP001562425"/>
    </source>
</evidence>
<comment type="caution">
    <text evidence="2">The sequence shown here is derived from an EMBL/GenBank/DDBJ whole genome shotgun (WGS) entry which is preliminary data.</text>
</comment>
<dbReference type="Proteomes" id="UP001562425">
    <property type="component" value="Unassembled WGS sequence"/>
</dbReference>
<feature type="compositionally biased region" description="Low complexity" evidence="1">
    <location>
        <begin position="272"/>
        <end position="285"/>
    </location>
</feature>
<dbReference type="AlphaFoldDB" id="A0ABD1DCI5"/>
<feature type="compositionally biased region" description="Basic residues" evidence="1">
    <location>
        <begin position="162"/>
        <end position="177"/>
    </location>
</feature>
<sequence length="575" mass="61622">MIPRRASSSSFSTLRSGSSLDSLDLTIYNGAAHLGALHRVSRHGQHQFKLQLAADGSTSSVAHSRGGGADDDSDDSFFAYTKRFAASAAVNGLSPGRDGSDIDMEPQGTQSRDCEPTPPLQRHGSKSNFFLPPMDGNGGMNMNGGQGGAQGGQNGGGDSPRQHIRMYHPRHSPHPRQRGLDPSRSFTPEGLSPDQQQPPPPMITIQQQQQNQQGMPRGGNNSSATPTMQQRIKALGVATPLAMSSPVRRSNPGTPTQPRRPDFIGVNMMSPQQQQQIQQQQQQQQFHQTGLPPVHPYHQQQQQQQQSQQLQQQQQQYPMVHHNGGLPGQQQQQPGQVRPPSNVVVSAQRRYLSEGELARQGAELSYARSNQTVDNIRELAGSPQRGVYMWKNDTSPGFSNGVGVVNPQLSQGQQPGPGVFVSMAQSAGVYQNQPSPTTAPQQSSSYGGVSAARYQLQQAQQSQTAAAAAGYHPALRGGVPVFPPQPPIVTTTAQSQSIGGPQAPSPQIKRKATPTRPMSFVRALEMTDSLEMNPTGQAQGGQDGSSQQGGAGGRATTPTPPDRASVYDMNYEISV</sequence>
<reference evidence="2 3" key="1">
    <citation type="submission" date="2024-05" db="EMBL/GenBank/DDBJ databases">
        <title>Culex pipiens pipiens assembly and annotation.</title>
        <authorList>
            <person name="Alout H."/>
            <person name="Durand T."/>
        </authorList>
    </citation>
    <scope>NUCLEOTIDE SEQUENCE [LARGE SCALE GENOMIC DNA]</scope>
    <source>
        <strain evidence="2">HA-2024</strain>
        <tissue evidence="2">Whole body</tissue>
    </source>
</reference>
<feature type="region of interest" description="Disordered" evidence="1">
    <location>
        <begin position="477"/>
        <end position="516"/>
    </location>
</feature>
<feature type="compositionally biased region" description="Low complexity" evidence="1">
    <location>
        <begin position="328"/>
        <end position="340"/>
    </location>
</feature>
<feature type="compositionally biased region" description="Polar residues" evidence="1">
    <location>
        <begin position="219"/>
        <end position="228"/>
    </location>
</feature>
<keyword evidence="3" id="KW-1185">Reference proteome</keyword>
<evidence type="ECO:0000313" key="2">
    <source>
        <dbReference type="EMBL" id="KAL1397262.1"/>
    </source>
</evidence>
<gene>
    <name evidence="2" type="ORF">pipiens_002554</name>
</gene>
<feature type="region of interest" description="Disordered" evidence="1">
    <location>
        <begin position="528"/>
        <end position="575"/>
    </location>
</feature>
<protein>
    <submittedName>
        <fullName evidence="2">Uncharacterized protein</fullName>
    </submittedName>
</protein>
<feature type="compositionally biased region" description="Polar residues" evidence="1">
    <location>
        <begin position="488"/>
        <end position="499"/>
    </location>
</feature>
<evidence type="ECO:0000256" key="1">
    <source>
        <dbReference type="SAM" id="MobiDB-lite"/>
    </source>
</evidence>
<feature type="compositionally biased region" description="Gly residues" evidence="1">
    <location>
        <begin position="538"/>
        <end position="553"/>
    </location>
</feature>
<organism evidence="2 3">
    <name type="scientific">Culex pipiens pipiens</name>
    <name type="common">Northern house mosquito</name>
    <dbReference type="NCBI Taxonomy" id="38569"/>
    <lineage>
        <taxon>Eukaryota</taxon>
        <taxon>Metazoa</taxon>
        <taxon>Ecdysozoa</taxon>
        <taxon>Arthropoda</taxon>
        <taxon>Hexapoda</taxon>
        <taxon>Insecta</taxon>
        <taxon>Pterygota</taxon>
        <taxon>Neoptera</taxon>
        <taxon>Endopterygota</taxon>
        <taxon>Diptera</taxon>
        <taxon>Nematocera</taxon>
        <taxon>Culicoidea</taxon>
        <taxon>Culicidae</taxon>
        <taxon>Culicinae</taxon>
        <taxon>Culicini</taxon>
        <taxon>Culex</taxon>
        <taxon>Culex</taxon>
    </lineage>
</organism>
<feature type="region of interest" description="Disordered" evidence="1">
    <location>
        <begin position="240"/>
        <end position="340"/>
    </location>
</feature>